<accession>A0ABN8QND0</accession>
<gene>
    <name evidence="1" type="ORF">PLOB_00008606</name>
</gene>
<organism evidence="1 2">
    <name type="scientific">Porites lobata</name>
    <dbReference type="NCBI Taxonomy" id="104759"/>
    <lineage>
        <taxon>Eukaryota</taxon>
        <taxon>Metazoa</taxon>
        <taxon>Cnidaria</taxon>
        <taxon>Anthozoa</taxon>
        <taxon>Hexacorallia</taxon>
        <taxon>Scleractinia</taxon>
        <taxon>Fungiina</taxon>
        <taxon>Poritidae</taxon>
        <taxon>Porites</taxon>
    </lineage>
</organism>
<dbReference type="InterPro" id="IPR049756">
    <property type="entry name" value="PlcA-like_dom"/>
</dbReference>
<evidence type="ECO:0000313" key="2">
    <source>
        <dbReference type="Proteomes" id="UP001159405"/>
    </source>
</evidence>
<dbReference type="CDD" id="cd22893">
    <property type="entry name" value="PlcA-like"/>
    <property type="match status" value="1"/>
</dbReference>
<name>A0ABN8QND0_9CNID</name>
<sequence>MDLTANRRFFEVVSFDSSIEHPKIGKKIHLKDEFRKITLPNGVEVKFEEIIGLAGDFCGLPENPIIDPFKEEEEDLLRKQRFQGAYDTLARAPKDELQKELDKLLAFFRKERVLDAETGDEITGGIWFLGIPVIQGRKLELAENNYDHFLPYAKDAYLTGHQLAIEKAREASQYPQDPELRKKLLHEAFSMEAFACHFLTDSFASGHIRTPRIEMGKATTLGKDGHLLCKYMHDEDNKYGLRVTNLRGDKWIPYGDGMFLKEKSKDNLNVAAEAVQKSVDQVYEAYTNPSGSLDPSEVTDLLPFVNQEERNNSPMFQMIDGKLLRRSNLNDLQVTTTTASWWGPTTVAMLQVYKPENSAI</sequence>
<dbReference type="EMBL" id="CALNXK010000140">
    <property type="protein sequence ID" value="CAH3167345.1"/>
    <property type="molecule type" value="Genomic_DNA"/>
</dbReference>
<protein>
    <submittedName>
        <fullName evidence="1">Uncharacterized protein</fullName>
    </submittedName>
</protein>
<evidence type="ECO:0000313" key="1">
    <source>
        <dbReference type="EMBL" id="CAH3167345.1"/>
    </source>
</evidence>
<reference evidence="1 2" key="1">
    <citation type="submission" date="2022-05" db="EMBL/GenBank/DDBJ databases">
        <authorList>
            <consortium name="Genoscope - CEA"/>
            <person name="William W."/>
        </authorList>
    </citation>
    <scope>NUCLEOTIDE SEQUENCE [LARGE SCALE GENOMIC DNA]</scope>
</reference>
<dbReference type="Proteomes" id="UP001159405">
    <property type="component" value="Unassembled WGS sequence"/>
</dbReference>
<comment type="caution">
    <text evidence="1">The sequence shown here is derived from an EMBL/GenBank/DDBJ whole genome shotgun (WGS) entry which is preliminary data.</text>
</comment>
<keyword evidence="2" id="KW-1185">Reference proteome</keyword>
<proteinExistence type="predicted"/>